<dbReference type="InterPro" id="IPR050250">
    <property type="entry name" value="Macrolide_Exporter_MacB"/>
</dbReference>
<name>A0A0G0Y295_UNCKA</name>
<keyword evidence="3 7" id="KW-0812">Transmembrane</keyword>
<keyword evidence="2" id="KW-1003">Cell membrane</keyword>
<dbReference type="GO" id="GO:0022857">
    <property type="term" value="F:transmembrane transporter activity"/>
    <property type="evidence" value="ECO:0007669"/>
    <property type="project" value="TreeGrafter"/>
</dbReference>
<dbReference type="PANTHER" id="PTHR30572:SF4">
    <property type="entry name" value="ABC TRANSPORTER PERMEASE YTRF"/>
    <property type="match status" value="1"/>
</dbReference>
<reference evidence="10 11" key="1">
    <citation type="journal article" date="2015" name="Nature">
        <title>rRNA introns, odd ribosomes, and small enigmatic genomes across a large radiation of phyla.</title>
        <authorList>
            <person name="Brown C.T."/>
            <person name="Hug L.A."/>
            <person name="Thomas B.C."/>
            <person name="Sharon I."/>
            <person name="Castelle C.J."/>
            <person name="Singh A."/>
            <person name="Wilkins M.J."/>
            <person name="Williams K.H."/>
            <person name="Banfield J.F."/>
        </authorList>
    </citation>
    <scope>NUCLEOTIDE SEQUENCE [LARGE SCALE GENOMIC DNA]</scope>
</reference>
<evidence type="ECO:0000259" key="9">
    <source>
        <dbReference type="Pfam" id="PF12704"/>
    </source>
</evidence>
<evidence type="ECO:0000256" key="3">
    <source>
        <dbReference type="ARBA" id="ARBA00022692"/>
    </source>
</evidence>
<accession>A0A0G0Y295</accession>
<feature type="transmembrane region" description="Helical" evidence="7">
    <location>
        <begin position="265"/>
        <end position="296"/>
    </location>
</feature>
<feature type="domain" description="MacB-like periplasmic core" evidence="9">
    <location>
        <begin position="22"/>
        <end position="238"/>
    </location>
</feature>
<evidence type="ECO:0000259" key="8">
    <source>
        <dbReference type="Pfam" id="PF02687"/>
    </source>
</evidence>
<dbReference type="EMBL" id="LCBB01000001">
    <property type="protein sequence ID" value="KKS03576.1"/>
    <property type="molecule type" value="Genomic_DNA"/>
</dbReference>
<evidence type="ECO:0008006" key="12">
    <source>
        <dbReference type="Google" id="ProtNLM"/>
    </source>
</evidence>
<dbReference type="InterPro" id="IPR025857">
    <property type="entry name" value="MacB_PCD"/>
</dbReference>
<feature type="transmembrane region" description="Helical" evidence="7">
    <location>
        <begin position="356"/>
        <end position="379"/>
    </location>
</feature>
<comment type="caution">
    <text evidence="10">The sequence shown here is derived from an EMBL/GenBank/DDBJ whole genome shotgun (WGS) entry which is preliminary data.</text>
</comment>
<protein>
    <recommendedName>
        <fullName evidence="12">ABC transporter, permease protein</fullName>
    </recommendedName>
</protein>
<evidence type="ECO:0000256" key="1">
    <source>
        <dbReference type="ARBA" id="ARBA00004651"/>
    </source>
</evidence>
<dbReference type="AlphaFoldDB" id="A0A0G0Y295"/>
<evidence type="ECO:0000256" key="2">
    <source>
        <dbReference type="ARBA" id="ARBA00022475"/>
    </source>
</evidence>
<dbReference type="Pfam" id="PF02687">
    <property type="entry name" value="FtsX"/>
    <property type="match status" value="1"/>
</dbReference>
<feature type="transmembrane region" description="Helical" evidence="7">
    <location>
        <begin position="23"/>
        <end position="43"/>
    </location>
</feature>
<comment type="subcellular location">
    <subcellularLocation>
        <location evidence="1">Cell membrane</location>
        <topology evidence="1">Multi-pass membrane protein</topology>
    </subcellularLocation>
</comment>
<dbReference type="Pfam" id="PF12704">
    <property type="entry name" value="MacB_PCD"/>
    <property type="match status" value="1"/>
</dbReference>
<evidence type="ECO:0000256" key="4">
    <source>
        <dbReference type="ARBA" id="ARBA00022989"/>
    </source>
</evidence>
<feature type="transmembrane region" description="Helical" evidence="7">
    <location>
        <begin position="324"/>
        <end position="350"/>
    </location>
</feature>
<feature type="domain" description="ABC3 transporter permease C-terminal" evidence="8">
    <location>
        <begin position="275"/>
        <end position="386"/>
    </location>
</feature>
<dbReference type="InterPro" id="IPR003838">
    <property type="entry name" value="ABC3_permease_C"/>
</dbReference>
<evidence type="ECO:0000256" key="7">
    <source>
        <dbReference type="SAM" id="Phobius"/>
    </source>
</evidence>
<proteinExistence type="inferred from homology"/>
<comment type="similarity">
    <text evidence="6">Belongs to the ABC-4 integral membrane protein family.</text>
</comment>
<keyword evidence="4 7" id="KW-1133">Transmembrane helix</keyword>
<evidence type="ECO:0000313" key="11">
    <source>
        <dbReference type="Proteomes" id="UP000033947"/>
    </source>
</evidence>
<dbReference type="GO" id="GO:0005886">
    <property type="term" value="C:plasma membrane"/>
    <property type="evidence" value="ECO:0007669"/>
    <property type="project" value="UniProtKB-SubCell"/>
</dbReference>
<keyword evidence="5 7" id="KW-0472">Membrane</keyword>
<evidence type="ECO:0000313" key="10">
    <source>
        <dbReference type="EMBL" id="KKS03576.1"/>
    </source>
</evidence>
<dbReference type="PATRIC" id="fig|1619123.3.peg.39"/>
<dbReference type="PANTHER" id="PTHR30572">
    <property type="entry name" value="MEMBRANE COMPONENT OF TRANSPORTER-RELATED"/>
    <property type="match status" value="1"/>
</dbReference>
<dbReference type="Proteomes" id="UP000033947">
    <property type="component" value="Unassembled WGS sequence"/>
</dbReference>
<evidence type="ECO:0000256" key="5">
    <source>
        <dbReference type="ARBA" id="ARBA00023136"/>
    </source>
</evidence>
<gene>
    <name evidence="10" type="ORF">UU55_C0001G0037</name>
</gene>
<organism evidence="10 11">
    <name type="scientific">candidate division WWE3 bacterium GW2011_GWC2_41_23</name>
    <dbReference type="NCBI Taxonomy" id="1619123"/>
    <lineage>
        <taxon>Bacteria</taxon>
        <taxon>Katanobacteria</taxon>
    </lineage>
</organism>
<sequence length="393" mass="42104">MIYVPETIKSAFSALALNKIRTFLTMLGVIIGVFSVVSLVAVVQGFENYITDQFDALGSNLILVTPGIGEGQDPSRAFMGNKLSLKNIDAINLYVGDKISAVTPSVRIAKTAEYKTKTYASTVVGGTYQSYSIYGLETESGTYYTKSDDSKKANVAFISSDVKKELFGDRNPLGEKIKIENTSFEVVGVAKPKGGTFDDRIFIPDTTLKTAFNVEVLSSIAVKAKEGQDPEELMREIKVALLKDMRVDDFSVVTQKDVLSSIDQILGVLSSALAAVAGISLLVGGIGIMNIMLVSVTERTQEIGLRKALGATSKNIGRQFLTEAVVISIGGGVVGLLLGYLATLAVSSFIRATIPWWAVVLAMGFSIFVGIVFGTYPALSAGKKDPIEALRFE</sequence>
<evidence type="ECO:0000256" key="6">
    <source>
        <dbReference type="ARBA" id="ARBA00038076"/>
    </source>
</evidence>